<dbReference type="PANTHER" id="PTHR47950:SF46">
    <property type="entry name" value="OS03G0248200 PROTEIN"/>
    <property type="match status" value="1"/>
</dbReference>
<organism evidence="3 4">
    <name type="scientific">Triticum urartu</name>
    <name type="common">Red wild einkorn</name>
    <name type="synonym">Crithodium urartu</name>
    <dbReference type="NCBI Taxonomy" id="4572"/>
    <lineage>
        <taxon>Eukaryota</taxon>
        <taxon>Viridiplantae</taxon>
        <taxon>Streptophyta</taxon>
        <taxon>Embryophyta</taxon>
        <taxon>Tracheophyta</taxon>
        <taxon>Spermatophyta</taxon>
        <taxon>Magnoliopsida</taxon>
        <taxon>Liliopsida</taxon>
        <taxon>Poales</taxon>
        <taxon>Poaceae</taxon>
        <taxon>BOP clade</taxon>
        <taxon>Pooideae</taxon>
        <taxon>Triticodae</taxon>
        <taxon>Triticeae</taxon>
        <taxon>Triticinae</taxon>
        <taxon>Triticum</taxon>
    </lineage>
</organism>
<dbReference type="GO" id="GO:0020037">
    <property type="term" value="F:heme binding"/>
    <property type="evidence" value="ECO:0007669"/>
    <property type="project" value="InterPro"/>
</dbReference>
<gene>
    <name evidence="3" type="primary">LOC125543985</name>
</gene>
<sequence length="170" mass="19482">MGWLPPSSPHWRALRKLCSGELFAPHRLDAHQSIRREKVQQLASHVARLSREGAAVDASRGVFTTALNLLSCTIFSADIIDLDDREGTGQFRAMIASFTEVVGLPNLSDFFHVLVKIRFESLTDKSKFDTQPKLFIHLALVPDTLNHRQRRRHDQVRRSQRSRFLCQQTH</sequence>
<dbReference type="AlphaFoldDB" id="A0A8R7TUH6"/>
<dbReference type="Gene3D" id="1.10.630.10">
    <property type="entry name" value="Cytochrome P450"/>
    <property type="match status" value="1"/>
</dbReference>
<dbReference type="PANTHER" id="PTHR47950">
    <property type="entry name" value="CYTOCHROME P450, FAMILY 76, SUBFAMILY C, POLYPEPTIDE 5-RELATED"/>
    <property type="match status" value="1"/>
</dbReference>
<feature type="compositionally biased region" description="Basic residues" evidence="2">
    <location>
        <begin position="149"/>
        <end position="161"/>
    </location>
</feature>
<dbReference type="InterPro" id="IPR036396">
    <property type="entry name" value="Cyt_P450_sf"/>
</dbReference>
<reference evidence="4" key="1">
    <citation type="journal article" date="2013" name="Nature">
        <title>Draft genome of the wheat A-genome progenitor Triticum urartu.</title>
        <authorList>
            <person name="Ling H.Q."/>
            <person name="Zhao S."/>
            <person name="Liu D."/>
            <person name="Wang J."/>
            <person name="Sun H."/>
            <person name="Zhang C."/>
            <person name="Fan H."/>
            <person name="Li D."/>
            <person name="Dong L."/>
            <person name="Tao Y."/>
            <person name="Gao C."/>
            <person name="Wu H."/>
            <person name="Li Y."/>
            <person name="Cui Y."/>
            <person name="Guo X."/>
            <person name="Zheng S."/>
            <person name="Wang B."/>
            <person name="Yu K."/>
            <person name="Liang Q."/>
            <person name="Yang W."/>
            <person name="Lou X."/>
            <person name="Chen J."/>
            <person name="Feng M."/>
            <person name="Jian J."/>
            <person name="Zhang X."/>
            <person name="Luo G."/>
            <person name="Jiang Y."/>
            <person name="Liu J."/>
            <person name="Wang Z."/>
            <person name="Sha Y."/>
            <person name="Zhang B."/>
            <person name="Wu H."/>
            <person name="Tang D."/>
            <person name="Shen Q."/>
            <person name="Xue P."/>
            <person name="Zou S."/>
            <person name="Wang X."/>
            <person name="Liu X."/>
            <person name="Wang F."/>
            <person name="Yang Y."/>
            <person name="An X."/>
            <person name="Dong Z."/>
            <person name="Zhang K."/>
            <person name="Zhang X."/>
            <person name="Luo M.C."/>
            <person name="Dvorak J."/>
            <person name="Tong Y."/>
            <person name="Wang J."/>
            <person name="Yang H."/>
            <person name="Li Z."/>
            <person name="Wang D."/>
            <person name="Zhang A."/>
            <person name="Wang J."/>
        </authorList>
    </citation>
    <scope>NUCLEOTIDE SEQUENCE</scope>
    <source>
        <strain evidence="4">cv. G1812</strain>
    </source>
</reference>
<protein>
    <submittedName>
        <fullName evidence="3">Uncharacterized protein</fullName>
    </submittedName>
</protein>
<reference evidence="3" key="2">
    <citation type="submission" date="2018-03" db="EMBL/GenBank/DDBJ databases">
        <title>The Triticum urartu genome reveals the dynamic nature of wheat genome evolution.</title>
        <authorList>
            <person name="Ling H."/>
            <person name="Ma B."/>
            <person name="Shi X."/>
            <person name="Liu H."/>
            <person name="Dong L."/>
            <person name="Sun H."/>
            <person name="Cao Y."/>
            <person name="Gao Q."/>
            <person name="Zheng S."/>
            <person name="Li Y."/>
            <person name="Yu Y."/>
            <person name="Du H."/>
            <person name="Qi M."/>
            <person name="Li Y."/>
            <person name="Yu H."/>
            <person name="Cui Y."/>
            <person name="Wang N."/>
            <person name="Chen C."/>
            <person name="Wu H."/>
            <person name="Zhao Y."/>
            <person name="Zhang J."/>
            <person name="Li Y."/>
            <person name="Zhou W."/>
            <person name="Zhang B."/>
            <person name="Hu W."/>
            <person name="Eijk M."/>
            <person name="Tang J."/>
            <person name="Witsenboer H."/>
            <person name="Zhao S."/>
            <person name="Li Z."/>
            <person name="Zhang A."/>
            <person name="Wang D."/>
            <person name="Liang C."/>
        </authorList>
    </citation>
    <scope>NUCLEOTIDE SEQUENCE [LARGE SCALE GENOMIC DNA]</scope>
    <source>
        <strain evidence="3">cv. G1812</strain>
    </source>
</reference>
<keyword evidence="4" id="KW-1185">Reference proteome</keyword>
<evidence type="ECO:0000313" key="4">
    <source>
        <dbReference type="Proteomes" id="UP000015106"/>
    </source>
</evidence>
<proteinExistence type="inferred from homology"/>
<dbReference type="Gramene" id="TuG1812G0300002525.01.T01">
    <property type="protein sequence ID" value="TuG1812G0300002525.01.T01"/>
    <property type="gene ID" value="TuG1812G0300002525.01"/>
</dbReference>
<dbReference type="SUPFAM" id="SSF48264">
    <property type="entry name" value="Cytochrome P450"/>
    <property type="match status" value="1"/>
</dbReference>
<dbReference type="InterPro" id="IPR001128">
    <property type="entry name" value="Cyt_P450"/>
</dbReference>
<dbReference type="GeneID" id="125543985"/>
<dbReference type="RefSeq" id="XP_048563461.1">
    <property type="nucleotide sequence ID" value="XM_048707504.1"/>
</dbReference>
<accession>A0A8R7TUH6</accession>
<evidence type="ECO:0000256" key="1">
    <source>
        <dbReference type="ARBA" id="ARBA00010617"/>
    </source>
</evidence>
<dbReference type="Gramene" id="TuG1812G0300002318.01.T01">
    <property type="protein sequence ID" value="TuG1812G0300002318.01.T01"/>
    <property type="gene ID" value="TuG1812G0300002318.01"/>
</dbReference>
<dbReference type="GO" id="GO:0005506">
    <property type="term" value="F:iron ion binding"/>
    <property type="evidence" value="ECO:0007669"/>
    <property type="project" value="InterPro"/>
</dbReference>
<dbReference type="EnsemblPlants" id="TuG1812G0300002318.01.T01">
    <property type="protein sequence ID" value="TuG1812G0300002318.01.T01"/>
    <property type="gene ID" value="TuG1812G0300002318.01"/>
</dbReference>
<name>A0A8R7TUH6_TRIUA</name>
<dbReference type="RefSeq" id="XP_048563462.1">
    <property type="nucleotide sequence ID" value="XM_048707505.1"/>
</dbReference>
<dbReference type="Proteomes" id="UP000015106">
    <property type="component" value="Chromosome 3"/>
</dbReference>
<dbReference type="Pfam" id="PF00067">
    <property type="entry name" value="p450"/>
    <property type="match status" value="1"/>
</dbReference>
<dbReference type="GO" id="GO:0016705">
    <property type="term" value="F:oxidoreductase activity, acting on paired donors, with incorporation or reduction of molecular oxygen"/>
    <property type="evidence" value="ECO:0007669"/>
    <property type="project" value="InterPro"/>
</dbReference>
<dbReference type="GO" id="GO:0004497">
    <property type="term" value="F:monooxygenase activity"/>
    <property type="evidence" value="ECO:0007669"/>
    <property type="project" value="InterPro"/>
</dbReference>
<evidence type="ECO:0000256" key="2">
    <source>
        <dbReference type="SAM" id="MobiDB-lite"/>
    </source>
</evidence>
<evidence type="ECO:0000313" key="3">
    <source>
        <dbReference type="EnsemblPlants" id="TuG1812G0300002318.01.T01"/>
    </source>
</evidence>
<reference evidence="3" key="3">
    <citation type="submission" date="2022-06" db="UniProtKB">
        <authorList>
            <consortium name="EnsemblPlants"/>
        </authorList>
    </citation>
    <scope>IDENTIFICATION</scope>
</reference>
<dbReference type="EnsemblPlants" id="TuG1812G0300002525.01.T01">
    <property type="protein sequence ID" value="TuG1812G0300002525.01.T01"/>
    <property type="gene ID" value="TuG1812G0300002525.01"/>
</dbReference>
<feature type="region of interest" description="Disordered" evidence="2">
    <location>
        <begin position="149"/>
        <end position="170"/>
    </location>
</feature>
<comment type="similarity">
    <text evidence="1">Belongs to the cytochrome P450 family.</text>
</comment>